<name>A0A7V4WLV3_9BACT</name>
<dbReference type="Gene3D" id="3.40.50.300">
    <property type="entry name" value="P-loop containing nucleotide triphosphate hydrolases"/>
    <property type="match status" value="1"/>
</dbReference>
<organism evidence="2">
    <name type="scientific">Candidatus Caldatribacterium saccharofermentans</name>
    <dbReference type="NCBI Taxonomy" id="1454753"/>
    <lineage>
        <taxon>Bacteria</taxon>
        <taxon>Pseudomonadati</taxon>
        <taxon>Atribacterota</taxon>
        <taxon>Atribacteria</taxon>
        <taxon>Atribacterales</taxon>
        <taxon>Candidatus Caldatribacteriaceae</taxon>
        <taxon>Candidatus Caldatribacterium</taxon>
    </lineage>
</organism>
<comment type="caution">
    <text evidence="2">The sequence shown here is derived from an EMBL/GenBank/DDBJ whole genome shotgun (WGS) entry which is preliminary data.</text>
</comment>
<reference evidence="2" key="1">
    <citation type="journal article" date="2020" name="mSystems">
        <title>Genome- and Community-Level Interaction Insights into Carbon Utilization and Element Cycling Functions of Hydrothermarchaeota in Hydrothermal Sediment.</title>
        <authorList>
            <person name="Zhou Z."/>
            <person name="Liu Y."/>
            <person name="Xu W."/>
            <person name="Pan J."/>
            <person name="Luo Z.H."/>
            <person name="Li M."/>
        </authorList>
    </citation>
    <scope>NUCLEOTIDE SEQUENCE [LARGE SCALE GENOMIC DNA]</scope>
    <source>
        <strain evidence="2">SpSt-82</strain>
    </source>
</reference>
<dbReference type="PANTHER" id="PTHR13696:SF99">
    <property type="entry name" value="COBYRINIC ACID AC-DIAMIDE SYNTHASE"/>
    <property type="match status" value="1"/>
</dbReference>
<accession>A0A7V4WLV3</accession>
<dbReference type="InterPro" id="IPR050678">
    <property type="entry name" value="DNA_Partitioning_ATPase"/>
</dbReference>
<dbReference type="CDD" id="cd02042">
    <property type="entry name" value="ParAB_family"/>
    <property type="match status" value="1"/>
</dbReference>
<sequence>MAKVLVFANHKGGSGKTTTSVHTAFALGDRGFRVLLVDLDSQAHATLYAGMLPYKVSRGIFEALCAFVEDGVVMKEVIHKSFCFDLLPSSEELGGFEAKFSSFPRREAIVKNFLLEVEKEYHFVLIDTPPSLGLLTLNALVSGDFLIIPVKVDFLSLAGLAQMMRTLYRVNAYFNPELRLLGVVPTMYDGRTRVAKEVVRQLQENFGKEKVFLPIRQDVRLMESPSFGQVVFQYAPHSRGAQDYQAFVEEVLQRIGENG</sequence>
<dbReference type="FunFam" id="3.40.50.300:FF:000285">
    <property type="entry name" value="Sporulation initiation inhibitor Soj"/>
    <property type="match status" value="1"/>
</dbReference>
<dbReference type="AlphaFoldDB" id="A0A7V4WLV3"/>
<proteinExistence type="predicted"/>
<dbReference type="SUPFAM" id="SSF52540">
    <property type="entry name" value="P-loop containing nucleoside triphosphate hydrolases"/>
    <property type="match status" value="1"/>
</dbReference>
<dbReference type="PANTHER" id="PTHR13696">
    <property type="entry name" value="P-LOOP CONTAINING NUCLEOSIDE TRIPHOSPHATE HYDROLASE"/>
    <property type="match status" value="1"/>
</dbReference>
<dbReference type="Pfam" id="PF13614">
    <property type="entry name" value="AAA_31"/>
    <property type="match status" value="1"/>
</dbReference>
<dbReference type="EMBL" id="DTIY01000076">
    <property type="protein sequence ID" value="HGY40129.1"/>
    <property type="molecule type" value="Genomic_DNA"/>
</dbReference>
<evidence type="ECO:0000313" key="2">
    <source>
        <dbReference type="EMBL" id="HGY40129.1"/>
    </source>
</evidence>
<feature type="domain" description="AAA" evidence="1">
    <location>
        <begin position="3"/>
        <end position="179"/>
    </location>
</feature>
<protein>
    <submittedName>
        <fullName evidence="2">ParA family protein</fullName>
    </submittedName>
</protein>
<dbReference type="PIRSF" id="PIRSF009320">
    <property type="entry name" value="Nuc_binding_HP_1000"/>
    <property type="match status" value="1"/>
</dbReference>
<gene>
    <name evidence="2" type="ORF">ENW11_10035</name>
</gene>
<evidence type="ECO:0000259" key="1">
    <source>
        <dbReference type="Pfam" id="PF13614"/>
    </source>
</evidence>
<dbReference type="InterPro" id="IPR027417">
    <property type="entry name" value="P-loop_NTPase"/>
</dbReference>
<dbReference type="InterPro" id="IPR025669">
    <property type="entry name" value="AAA_dom"/>
</dbReference>